<evidence type="ECO:0000313" key="2">
    <source>
        <dbReference type="EMBL" id="KIC70802.1"/>
    </source>
</evidence>
<dbReference type="InterPro" id="IPR025668">
    <property type="entry name" value="Tnp_DDE_dom"/>
</dbReference>
<accession>A0A0C1JU65</accession>
<evidence type="ECO:0000259" key="1">
    <source>
        <dbReference type="Pfam" id="PF13612"/>
    </source>
</evidence>
<dbReference type="AlphaFoldDB" id="A0A0C1JU65"/>
<feature type="domain" description="Transposase DDE" evidence="1">
    <location>
        <begin position="3"/>
        <end position="60"/>
    </location>
</feature>
<dbReference type="Pfam" id="PF13612">
    <property type="entry name" value="DDE_Tnp_1_3"/>
    <property type="match status" value="1"/>
</dbReference>
<name>A0A0C1JU65_9BACT</name>
<organism evidence="2 3">
    <name type="scientific">Candidatus Protochlamydia amoebophila</name>
    <dbReference type="NCBI Taxonomy" id="362787"/>
    <lineage>
        <taxon>Bacteria</taxon>
        <taxon>Pseudomonadati</taxon>
        <taxon>Chlamydiota</taxon>
        <taxon>Chlamydiia</taxon>
        <taxon>Parachlamydiales</taxon>
        <taxon>Parachlamydiaceae</taxon>
        <taxon>Candidatus Protochlamydia</taxon>
    </lineage>
</organism>
<dbReference type="PATRIC" id="fig|362787.3.peg.2004"/>
<dbReference type="EMBL" id="JSAN01000140">
    <property type="protein sequence ID" value="KIC70802.1"/>
    <property type="molecule type" value="Genomic_DNA"/>
</dbReference>
<sequence>MEKTTVGWFFGFKLHLVINHHAEIVVFKLTSGNIDDRKPVPEMVERMKGKAFADRGSISEN</sequence>
<dbReference type="Proteomes" id="UP000031465">
    <property type="component" value="Unassembled WGS sequence"/>
</dbReference>
<evidence type="ECO:0000313" key="3">
    <source>
        <dbReference type="Proteomes" id="UP000031465"/>
    </source>
</evidence>
<protein>
    <recommendedName>
        <fullName evidence="1">Transposase DDE domain-containing protein</fullName>
    </recommendedName>
</protein>
<proteinExistence type="predicted"/>
<reference evidence="2 3" key="1">
    <citation type="journal article" date="2014" name="Mol. Biol. Evol.">
        <title>Massive expansion of Ubiquitination-related gene families within the Chlamydiae.</title>
        <authorList>
            <person name="Domman D."/>
            <person name="Collingro A."/>
            <person name="Lagkouvardos I."/>
            <person name="Gehre L."/>
            <person name="Weinmaier T."/>
            <person name="Rattei T."/>
            <person name="Subtil A."/>
            <person name="Horn M."/>
        </authorList>
    </citation>
    <scope>NUCLEOTIDE SEQUENCE [LARGE SCALE GENOMIC DNA]</scope>
    <source>
        <strain evidence="2 3">EI2</strain>
    </source>
</reference>
<comment type="caution">
    <text evidence="2">The sequence shown here is derived from an EMBL/GenBank/DDBJ whole genome shotgun (WGS) entry which is preliminary data.</text>
</comment>
<gene>
    <name evidence="2" type="ORF">DB44_FU00030</name>
</gene>